<organism evidence="2 3">
    <name type="scientific">Trichonephila clavata</name>
    <name type="common">Joro spider</name>
    <name type="synonym">Nephila clavata</name>
    <dbReference type="NCBI Taxonomy" id="2740835"/>
    <lineage>
        <taxon>Eukaryota</taxon>
        <taxon>Metazoa</taxon>
        <taxon>Ecdysozoa</taxon>
        <taxon>Arthropoda</taxon>
        <taxon>Chelicerata</taxon>
        <taxon>Arachnida</taxon>
        <taxon>Araneae</taxon>
        <taxon>Araneomorphae</taxon>
        <taxon>Entelegynae</taxon>
        <taxon>Araneoidea</taxon>
        <taxon>Nephilidae</taxon>
        <taxon>Trichonephila</taxon>
    </lineage>
</organism>
<keyword evidence="3" id="KW-1185">Reference proteome</keyword>
<gene>
    <name evidence="2" type="primary">AVEN_139923_1</name>
    <name evidence="2" type="ORF">TNCT_196461</name>
</gene>
<dbReference type="AlphaFoldDB" id="A0A8X6HW19"/>
<feature type="transmembrane region" description="Helical" evidence="1">
    <location>
        <begin position="134"/>
        <end position="152"/>
    </location>
</feature>
<proteinExistence type="predicted"/>
<evidence type="ECO:0000256" key="1">
    <source>
        <dbReference type="SAM" id="Phobius"/>
    </source>
</evidence>
<evidence type="ECO:0000313" key="3">
    <source>
        <dbReference type="Proteomes" id="UP000887116"/>
    </source>
</evidence>
<keyword evidence="1" id="KW-0472">Membrane</keyword>
<sequence>MSFNYEGLLHSYAAIKSVADMIDKEVSLLVLTTILSSSIRILFLIYFLSNPNAFAHNHEILNAIQLLILFVLLIGIVVSASQVAEASAEIGIKAWMMPRESKMDSLLSQQRFISFAEKEITLTVWRMIPIRRHFVFSMTGIILTYTITYYSLNSCEFN</sequence>
<evidence type="ECO:0000313" key="2">
    <source>
        <dbReference type="EMBL" id="GFR30898.1"/>
    </source>
</evidence>
<dbReference type="Proteomes" id="UP000887116">
    <property type="component" value="Unassembled WGS sequence"/>
</dbReference>
<feature type="transmembrane region" description="Helical" evidence="1">
    <location>
        <begin position="26"/>
        <end position="48"/>
    </location>
</feature>
<protein>
    <submittedName>
        <fullName evidence="2">Uncharacterized protein</fullName>
    </submittedName>
</protein>
<comment type="caution">
    <text evidence="2">The sequence shown here is derived from an EMBL/GenBank/DDBJ whole genome shotgun (WGS) entry which is preliminary data.</text>
</comment>
<accession>A0A8X6HW19</accession>
<reference evidence="2" key="1">
    <citation type="submission" date="2020-07" db="EMBL/GenBank/DDBJ databases">
        <title>Multicomponent nature underlies the extraordinary mechanical properties of spider dragline silk.</title>
        <authorList>
            <person name="Kono N."/>
            <person name="Nakamura H."/>
            <person name="Mori M."/>
            <person name="Yoshida Y."/>
            <person name="Ohtoshi R."/>
            <person name="Malay A.D."/>
            <person name="Moran D.A.P."/>
            <person name="Tomita M."/>
            <person name="Numata K."/>
            <person name="Arakawa K."/>
        </authorList>
    </citation>
    <scope>NUCLEOTIDE SEQUENCE</scope>
</reference>
<name>A0A8X6HW19_TRICU</name>
<feature type="transmembrane region" description="Helical" evidence="1">
    <location>
        <begin position="60"/>
        <end position="80"/>
    </location>
</feature>
<keyword evidence="1" id="KW-1133">Transmembrane helix</keyword>
<keyword evidence="1" id="KW-0812">Transmembrane</keyword>
<dbReference type="EMBL" id="BMAO01029331">
    <property type="protein sequence ID" value="GFR30898.1"/>
    <property type="molecule type" value="Genomic_DNA"/>
</dbReference>